<dbReference type="Pfam" id="PF00067">
    <property type="entry name" value="p450"/>
    <property type="match status" value="2"/>
</dbReference>
<dbReference type="PANTHER" id="PTHR24291">
    <property type="entry name" value="CYTOCHROME P450 FAMILY 4"/>
    <property type="match status" value="1"/>
</dbReference>
<dbReference type="InterPro" id="IPR050196">
    <property type="entry name" value="Cytochrome_P450_Monoox"/>
</dbReference>
<keyword evidence="5" id="KW-0408">Iron</keyword>
<dbReference type="PRINTS" id="PR00463">
    <property type="entry name" value="EP450I"/>
</dbReference>
<evidence type="ECO:0000256" key="5">
    <source>
        <dbReference type="ARBA" id="ARBA00023004"/>
    </source>
</evidence>
<comment type="similarity">
    <text evidence="1">Belongs to the cytochrome P450 family.</text>
</comment>
<keyword evidence="8" id="KW-1185">Reference proteome</keyword>
<dbReference type="SUPFAM" id="SSF48264">
    <property type="entry name" value="Cytochrome P450"/>
    <property type="match status" value="1"/>
</dbReference>
<organism evidence="7 8">
    <name type="scientific">Rhizophagus irregularis (strain DAOM 181602 / DAOM 197198 / MUCL 43194)</name>
    <name type="common">Arbuscular mycorrhizal fungus</name>
    <name type="synonym">Glomus intraradices</name>
    <dbReference type="NCBI Taxonomy" id="747089"/>
    <lineage>
        <taxon>Eukaryota</taxon>
        <taxon>Fungi</taxon>
        <taxon>Fungi incertae sedis</taxon>
        <taxon>Mucoromycota</taxon>
        <taxon>Glomeromycotina</taxon>
        <taxon>Glomeromycetes</taxon>
        <taxon>Glomerales</taxon>
        <taxon>Glomeraceae</taxon>
        <taxon>Rhizophagus</taxon>
    </lineage>
</organism>
<dbReference type="Proteomes" id="UP000018888">
    <property type="component" value="Unassembled WGS sequence"/>
</dbReference>
<evidence type="ECO:0000256" key="1">
    <source>
        <dbReference type="ARBA" id="ARBA00010617"/>
    </source>
</evidence>
<evidence type="ECO:0000256" key="3">
    <source>
        <dbReference type="ARBA" id="ARBA00022723"/>
    </source>
</evidence>
<accession>A0A2P4QZA5</accession>
<name>A0A2P4QZA5_RHIID</name>
<dbReference type="InterPro" id="IPR001128">
    <property type="entry name" value="Cyt_P450"/>
</dbReference>
<keyword evidence="4" id="KW-0560">Oxidoreductase</keyword>
<reference evidence="7 8" key="1">
    <citation type="journal article" date="2013" name="Proc. Natl. Acad. Sci. U.S.A.">
        <title>Genome of an arbuscular mycorrhizal fungus provides insight into the oldest plant symbiosis.</title>
        <authorList>
            <person name="Tisserant E."/>
            <person name="Malbreil M."/>
            <person name="Kuo A."/>
            <person name="Kohler A."/>
            <person name="Symeonidi A."/>
            <person name="Balestrini R."/>
            <person name="Charron P."/>
            <person name="Duensing N."/>
            <person name="Frei Dit Frey N."/>
            <person name="Gianinazzi-Pearson V."/>
            <person name="Gilbert L.B."/>
            <person name="Handa Y."/>
            <person name="Herr J.R."/>
            <person name="Hijri M."/>
            <person name="Koul R."/>
            <person name="Kawaguchi M."/>
            <person name="Krajinski F."/>
            <person name="Lammers P.J."/>
            <person name="Masclaux F.G."/>
            <person name="Murat C."/>
            <person name="Morin E."/>
            <person name="Ndikumana S."/>
            <person name="Pagni M."/>
            <person name="Petitpierre D."/>
            <person name="Requena N."/>
            <person name="Rosikiewicz P."/>
            <person name="Riley R."/>
            <person name="Saito K."/>
            <person name="San Clemente H."/>
            <person name="Shapiro H."/>
            <person name="van Tuinen D."/>
            <person name="Becard G."/>
            <person name="Bonfante P."/>
            <person name="Paszkowski U."/>
            <person name="Shachar-Hill Y.Y."/>
            <person name="Tuskan G.A."/>
            <person name="Young P.W."/>
            <person name="Sanders I.R."/>
            <person name="Henrissat B."/>
            <person name="Rensing S.A."/>
            <person name="Grigoriev I.V."/>
            <person name="Corradi N."/>
            <person name="Roux C."/>
            <person name="Martin F."/>
        </authorList>
    </citation>
    <scope>NUCLEOTIDE SEQUENCE [LARGE SCALE GENOMIC DNA]</scope>
    <source>
        <strain evidence="7 8">DAOM 197198</strain>
    </source>
</reference>
<keyword evidence="2" id="KW-0349">Heme</keyword>
<evidence type="ECO:0000256" key="2">
    <source>
        <dbReference type="ARBA" id="ARBA00022617"/>
    </source>
</evidence>
<dbReference type="InterPro" id="IPR002401">
    <property type="entry name" value="Cyt_P450_E_grp-I"/>
</dbReference>
<comment type="caution">
    <text evidence="7">The sequence shown here is derived from an EMBL/GenBank/DDBJ whole genome shotgun (WGS) entry which is preliminary data.</text>
</comment>
<evidence type="ECO:0000256" key="6">
    <source>
        <dbReference type="ARBA" id="ARBA00023033"/>
    </source>
</evidence>
<dbReference type="GO" id="GO:0004497">
    <property type="term" value="F:monooxygenase activity"/>
    <property type="evidence" value="ECO:0007669"/>
    <property type="project" value="UniProtKB-KW"/>
</dbReference>
<dbReference type="PANTHER" id="PTHR24291:SF50">
    <property type="entry name" value="BIFUNCTIONAL ALBAFLAVENONE MONOOXYGENASE_TERPENE SYNTHASE"/>
    <property type="match status" value="1"/>
</dbReference>
<evidence type="ECO:0000313" key="8">
    <source>
        <dbReference type="Proteomes" id="UP000018888"/>
    </source>
</evidence>
<protein>
    <submittedName>
        <fullName evidence="7">Cytochrome P450</fullName>
    </submittedName>
</protein>
<sequence>MTDLEIRVIIFDGIIAGNDTTANTISFIIYYLANYPDVKTKMLNEIDRIFKMTRHEAINGKTIIRINIDGIHNNEEYWEEPNKFYPDKWMIEDKKAHLKTESVL</sequence>
<evidence type="ECO:0000313" key="7">
    <source>
        <dbReference type="EMBL" id="POG82932.1"/>
    </source>
</evidence>
<proteinExistence type="inferred from homology"/>
<dbReference type="Gene3D" id="1.10.630.10">
    <property type="entry name" value="Cytochrome P450"/>
    <property type="match status" value="2"/>
</dbReference>
<dbReference type="GO" id="GO:0005506">
    <property type="term" value="F:iron ion binding"/>
    <property type="evidence" value="ECO:0007669"/>
    <property type="project" value="InterPro"/>
</dbReference>
<keyword evidence="3" id="KW-0479">Metal-binding</keyword>
<dbReference type="AlphaFoldDB" id="A0A2P4QZA5"/>
<evidence type="ECO:0000256" key="4">
    <source>
        <dbReference type="ARBA" id="ARBA00023002"/>
    </source>
</evidence>
<reference evidence="7 8" key="2">
    <citation type="journal article" date="2018" name="New Phytol.">
        <title>High intraspecific genome diversity in the model arbuscular mycorrhizal symbiont Rhizophagus irregularis.</title>
        <authorList>
            <person name="Chen E.C.H."/>
            <person name="Morin E."/>
            <person name="Beaudet D."/>
            <person name="Noel J."/>
            <person name="Yildirir G."/>
            <person name="Ndikumana S."/>
            <person name="Charron P."/>
            <person name="St-Onge C."/>
            <person name="Giorgi J."/>
            <person name="Kruger M."/>
            <person name="Marton T."/>
            <person name="Ropars J."/>
            <person name="Grigoriev I.V."/>
            <person name="Hainaut M."/>
            <person name="Henrissat B."/>
            <person name="Roux C."/>
            <person name="Martin F."/>
            <person name="Corradi N."/>
        </authorList>
    </citation>
    <scope>NUCLEOTIDE SEQUENCE [LARGE SCALE GENOMIC DNA]</scope>
    <source>
        <strain evidence="7 8">DAOM 197198</strain>
    </source>
</reference>
<dbReference type="GO" id="GO:0020037">
    <property type="term" value="F:heme binding"/>
    <property type="evidence" value="ECO:0007669"/>
    <property type="project" value="InterPro"/>
</dbReference>
<keyword evidence="6" id="KW-0503">Monooxygenase</keyword>
<dbReference type="EMBL" id="AUPC02000002">
    <property type="protein sequence ID" value="POG82932.1"/>
    <property type="molecule type" value="Genomic_DNA"/>
</dbReference>
<dbReference type="InterPro" id="IPR036396">
    <property type="entry name" value="Cyt_P450_sf"/>
</dbReference>
<dbReference type="GO" id="GO:0016705">
    <property type="term" value="F:oxidoreductase activity, acting on paired donors, with incorporation or reduction of molecular oxygen"/>
    <property type="evidence" value="ECO:0007669"/>
    <property type="project" value="InterPro"/>
</dbReference>
<gene>
    <name evidence="7" type="ORF">GLOIN_2v1866918</name>
</gene>